<organism evidence="3 4">
    <name type="scientific">Dryococelus australis</name>
    <dbReference type="NCBI Taxonomy" id="614101"/>
    <lineage>
        <taxon>Eukaryota</taxon>
        <taxon>Metazoa</taxon>
        <taxon>Ecdysozoa</taxon>
        <taxon>Arthropoda</taxon>
        <taxon>Hexapoda</taxon>
        <taxon>Insecta</taxon>
        <taxon>Pterygota</taxon>
        <taxon>Neoptera</taxon>
        <taxon>Polyneoptera</taxon>
        <taxon>Phasmatodea</taxon>
        <taxon>Verophasmatodea</taxon>
        <taxon>Anareolatae</taxon>
        <taxon>Phasmatidae</taxon>
        <taxon>Eurycanthinae</taxon>
        <taxon>Dryococelus</taxon>
    </lineage>
</organism>
<keyword evidence="4" id="KW-1185">Reference proteome</keyword>
<keyword evidence="2" id="KW-0812">Transmembrane</keyword>
<comment type="caution">
    <text evidence="3">The sequence shown here is derived from an EMBL/GenBank/DDBJ whole genome shotgun (WGS) entry which is preliminary data.</text>
</comment>
<feature type="region of interest" description="Disordered" evidence="1">
    <location>
        <begin position="351"/>
        <end position="372"/>
    </location>
</feature>
<keyword evidence="2" id="KW-1133">Transmembrane helix</keyword>
<name>A0ABQ9HB29_9NEOP</name>
<sequence length="504" mass="57052">MRLSMEQRRNARAGETGYPRENPPTTGIVRCDSHLQKSASDPAGIEHGPPWWEASRLTTQPPWVALGVRSGADVLGSNLGRASKFFFILADPGERCYAFCVLLDFVFMPLQFVKCVFTFYFAFSMCPLYYVGSMCWVHAQKTKNRSTSILGYGDVFQKVGFFKLADIWRAVSGRDTLWDFSRHYSHHARLPLRRTGFSQVGIVPDNAVCQRIFSGISRFPRPFIPAPLHTFSITLIRFQDLAVKSRPNLFTSLIGRYVLQCTVQTIKATSCPSPMYRTLSLCRLTVPRYLATILVGQLLCGTYDKTSAVPRGEVSTLFPSYEQFVNKRRCGQWNLVHPMRMIEVNMERRRNEGAGETGDHRENPPTSGILWHDSHLRKSGVTRQGNEPGLHWWEASSLTTQHRGLCAISVITMIEVNMERRRNEEAGETGDPREDRPTNGIVRHDSHLRKSVMTGRDERHAQMQIEDCCSRHGSKDRQTPYEVLPRVIQVLGGPNTVPSGGEIC</sequence>
<evidence type="ECO:0000313" key="3">
    <source>
        <dbReference type="EMBL" id="KAJ8881533.1"/>
    </source>
</evidence>
<evidence type="ECO:0000313" key="4">
    <source>
        <dbReference type="Proteomes" id="UP001159363"/>
    </source>
</evidence>
<accession>A0ABQ9HB29</accession>
<dbReference type="Proteomes" id="UP001159363">
    <property type="component" value="Chromosome 5"/>
</dbReference>
<reference evidence="3 4" key="1">
    <citation type="submission" date="2023-02" db="EMBL/GenBank/DDBJ databases">
        <title>LHISI_Scaffold_Assembly.</title>
        <authorList>
            <person name="Stuart O.P."/>
            <person name="Cleave R."/>
            <person name="Magrath M.J.L."/>
            <person name="Mikheyev A.S."/>
        </authorList>
    </citation>
    <scope>NUCLEOTIDE SEQUENCE [LARGE SCALE GENOMIC DNA]</scope>
    <source>
        <strain evidence="3">Daus_M_001</strain>
        <tissue evidence="3">Leg muscle</tissue>
    </source>
</reference>
<evidence type="ECO:0000256" key="1">
    <source>
        <dbReference type="SAM" id="MobiDB-lite"/>
    </source>
</evidence>
<proteinExistence type="predicted"/>
<feature type="region of interest" description="Disordered" evidence="1">
    <location>
        <begin position="421"/>
        <end position="441"/>
    </location>
</feature>
<feature type="compositionally biased region" description="Basic and acidic residues" evidence="1">
    <location>
        <begin position="351"/>
        <end position="363"/>
    </location>
</feature>
<dbReference type="EMBL" id="JARBHB010000006">
    <property type="protein sequence ID" value="KAJ8881533.1"/>
    <property type="molecule type" value="Genomic_DNA"/>
</dbReference>
<protein>
    <submittedName>
        <fullName evidence="3">Uncharacterized protein</fullName>
    </submittedName>
</protein>
<evidence type="ECO:0000256" key="2">
    <source>
        <dbReference type="SAM" id="Phobius"/>
    </source>
</evidence>
<feature type="transmembrane region" description="Helical" evidence="2">
    <location>
        <begin position="119"/>
        <end position="139"/>
    </location>
</feature>
<feature type="region of interest" description="Disordered" evidence="1">
    <location>
        <begin position="1"/>
        <end position="25"/>
    </location>
</feature>
<gene>
    <name evidence="3" type="ORF">PR048_018015</name>
</gene>
<keyword evidence="2" id="KW-0472">Membrane</keyword>